<organism evidence="1">
    <name type="scientific">metagenome</name>
    <dbReference type="NCBI Taxonomy" id="256318"/>
    <lineage>
        <taxon>unclassified sequences</taxon>
        <taxon>metagenomes</taxon>
    </lineage>
</organism>
<dbReference type="PANTHER" id="PTHR38479:SF2">
    <property type="entry name" value="WINGED HELIX DNA-BINDING DOMAIN-CONTAINING PROTEIN"/>
    <property type="match status" value="1"/>
</dbReference>
<gene>
    <name evidence="1" type="ORF">NOCA2140066</name>
</gene>
<dbReference type="Pfam" id="PF06224">
    <property type="entry name" value="AlkZ-like"/>
    <property type="match status" value="1"/>
</dbReference>
<sequence length="348" mass="37817">MLLSPRTLNRTLLHRQGLLTRSTTPAIDLIGHLIGLQAQETLPPYLSLNARLADFDPRPVSDALGNRELARLLVMRGTIHLLTPADALSLRQFSQPAQDRERRSSQNVREAAHLAADDVRAAVDDVLAAGPLAVRDLGAALAKRLPGVAPAQLGQLARVDSPLVQVPPRGQWQASGGVVYQRADTWLGAPLRDPDVPTIVRRYLRAFGPALAADVTTWSGVTRLGPVLAGMDDLVRHTDERGRVLYDAPDGEVVEDAPAPVRLLGTYDNVWLSHAGRDRVTQTGKGTHWMGSNGGVAMAMFVDGWLEGLWRIVDGKPEVVAEFRVLTTAERRELDDELARVEALLAVS</sequence>
<reference evidence="1" key="1">
    <citation type="submission" date="2015-08" db="EMBL/GenBank/DDBJ databases">
        <authorList>
            <person name="Babu N.S."/>
            <person name="Beckwith C.J."/>
            <person name="Beseler K.G."/>
            <person name="Brison A."/>
            <person name="Carone J.V."/>
            <person name="Caskin T.P."/>
            <person name="Diamond M."/>
            <person name="Durham M.E."/>
            <person name="Foxe J.M."/>
            <person name="Go M."/>
            <person name="Henderson B.A."/>
            <person name="Jones I.B."/>
            <person name="McGettigan J.A."/>
            <person name="Micheletti S.J."/>
            <person name="Nasrallah M.E."/>
            <person name="Ortiz D."/>
            <person name="Piller C.R."/>
            <person name="Privatt S.R."/>
            <person name="Schneider S.L."/>
            <person name="Sharp S."/>
            <person name="Smith T.C."/>
            <person name="Stanton J.D."/>
            <person name="Ullery H.E."/>
            <person name="Wilson R.J."/>
            <person name="Serrano M.G."/>
            <person name="Buck G."/>
            <person name="Lee V."/>
            <person name="Wang Y."/>
            <person name="Carvalho R."/>
            <person name="Voegtly L."/>
            <person name="Shi R."/>
            <person name="Duckworth R."/>
            <person name="Johnson A."/>
            <person name="Loviza R."/>
            <person name="Walstead R."/>
            <person name="Shah Z."/>
            <person name="Kiflezghi M."/>
            <person name="Wade K."/>
            <person name="Ball S.L."/>
            <person name="Bradley K.W."/>
            <person name="Asai D.J."/>
            <person name="Bowman C.A."/>
            <person name="Russell D.A."/>
            <person name="Pope W.H."/>
            <person name="Jacobs-Sera D."/>
            <person name="Hendrix R.W."/>
            <person name="Hatfull G.F."/>
        </authorList>
    </citation>
    <scope>NUCLEOTIDE SEQUENCE</scope>
</reference>
<proteinExistence type="predicted"/>
<dbReference type="AlphaFoldDB" id="A0A2P2BWZ8"/>
<dbReference type="PANTHER" id="PTHR38479">
    <property type="entry name" value="LMO0824 PROTEIN"/>
    <property type="match status" value="1"/>
</dbReference>
<dbReference type="EMBL" id="CZKA01000006">
    <property type="protein sequence ID" value="CUR54243.1"/>
    <property type="molecule type" value="Genomic_DNA"/>
</dbReference>
<accession>A0A2P2BWZ8</accession>
<protein>
    <submittedName>
        <fullName evidence="1">Putative LigA</fullName>
    </submittedName>
</protein>
<name>A0A2P2BWZ8_9ZZZZ</name>
<dbReference type="InterPro" id="IPR009351">
    <property type="entry name" value="AlkZ-like"/>
</dbReference>
<evidence type="ECO:0000313" key="1">
    <source>
        <dbReference type="EMBL" id="CUR54243.1"/>
    </source>
</evidence>